<name>A0A3P6RMP4_CYLGO</name>
<proteinExistence type="predicted"/>
<dbReference type="Proteomes" id="UP000271889">
    <property type="component" value="Unassembled WGS sequence"/>
</dbReference>
<evidence type="ECO:0000313" key="1">
    <source>
        <dbReference type="EMBL" id="VDK44971.1"/>
    </source>
</evidence>
<dbReference type="AlphaFoldDB" id="A0A3P6RMP4"/>
<accession>A0A3P6RMP4</accession>
<gene>
    <name evidence="1" type="ORF">CGOC_LOCUS426</name>
</gene>
<protein>
    <submittedName>
        <fullName evidence="1">Uncharacterized protein</fullName>
    </submittedName>
</protein>
<reference evidence="1 2" key="1">
    <citation type="submission" date="2018-11" db="EMBL/GenBank/DDBJ databases">
        <authorList>
            <consortium name="Pathogen Informatics"/>
        </authorList>
    </citation>
    <scope>NUCLEOTIDE SEQUENCE [LARGE SCALE GENOMIC DNA]</scope>
</reference>
<dbReference type="OrthoDB" id="10582004at2759"/>
<keyword evidence="2" id="KW-1185">Reference proteome</keyword>
<evidence type="ECO:0000313" key="2">
    <source>
        <dbReference type="Proteomes" id="UP000271889"/>
    </source>
</evidence>
<dbReference type="EMBL" id="UYRV01000588">
    <property type="protein sequence ID" value="VDK44971.1"/>
    <property type="molecule type" value="Genomic_DNA"/>
</dbReference>
<organism evidence="1 2">
    <name type="scientific">Cylicostephanus goldi</name>
    <name type="common">Nematode worm</name>
    <dbReference type="NCBI Taxonomy" id="71465"/>
    <lineage>
        <taxon>Eukaryota</taxon>
        <taxon>Metazoa</taxon>
        <taxon>Ecdysozoa</taxon>
        <taxon>Nematoda</taxon>
        <taxon>Chromadorea</taxon>
        <taxon>Rhabditida</taxon>
        <taxon>Rhabditina</taxon>
        <taxon>Rhabditomorpha</taxon>
        <taxon>Strongyloidea</taxon>
        <taxon>Strongylidae</taxon>
        <taxon>Cylicostephanus</taxon>
    </lineage>
</organism>
<sequence>MGVNKTWKTEFTYCERGFRKRRRARVAALQNFKNFMKEAVMDAVEKLSIDWRKVDIAINYNPVRCCNATIFTCGPAEPPPGVFEDEDISRLNENQVTVYGTITVR</sequence>